<comment type="subcellular location">
    <subcellularLocation>
        <location evidence="1">Cell membrane</location>
        <topology evidence="1">Multi-pass membrane protein</topology>
    </subcellularLocation>
</comment>
<dbReference type="PROSITE" id="PS51371">
    <property type="entry name" value="CBS"/>
    <property type="match status" value="2"/>
</dbReference>
<dbReference type="Pfam" id="PF03471">
    <property type="entry name" value="CorC_HlyC"/>
    <property type="match status" value="1"/>
</dbReference>
<keyword evidence="8 10" id="KW-0472">Membrane</keyword>
<evidence type="ECO:0000256" key="4">
    <source>
        <dbReference type="ARBA" id="ARBA00022692"/>
    </source>
</evidence>
<evidence type="ECO:0000259" key="13">
    <source>
        <dbReference type="PROSITE" id="PS51846"/>
    </source>
</evidence>
<evidence type="ECO:0000256" key="3">
    <source>
        <dbReference type="ARBA" id="ARBA00022475"/>
    </source>
</evidence>
<comment type="similarity">
    <text evidence="2">Belongs to the UPF0053 family.</text>
</comment>
<dbReference type="KEGG" id="tum:CBW65_22255"/>
<dbReference type="FunFam" id="3.10.580.10:FF:000002">
    <property type="entry name" value="Magnesium/cobalt efflux protein CorC"/>
    <property type="match status" value="1"/>
</dbReference>
<dbReference type="CDD" id="cd04590">
    <property type="entry name" value="CBS_pair_CorC_HlyC_assoc"/>
    <property type="match status" value="1"/>
</dbReference>
<name>A0A1Y0ITV7_9BACL</name>
<evidence type="ECO:0000256" key="10">
    <source>
        <dbReference type="PROSITE-ProRule" id="PRU01193"/>
    </source>
</evidence>
<evidence type="ECO:0000256" key="2">
    <source>
        <dbReference type="ARBA" id="ARBA00006337"/>
    </source>
</evidence>
<evidence type="ECO:0000256" key="9">
    <source>
        <dbReference type="PROSITE-ProRule" id="PRU00703"/>
    </source>
</evidence>
<keyword evidence="4 10" id="KW-0812">Transmembrane</keyword>
<dbReference type="SMART" id="SM00116">
    <property type="entry name" value="CBS"/>
    <property type="match status" value="2"/>
</dbReference>
<sequence>MPDVRVRIVRSLTLEDPFGGSTTVFDFLLIIFLVLLNGFFVAAEFAMVKVRSTRIEQLVLEGNKRAGFAQRITDKLDAYLSATQLGITISSLALGWVGERTLSKVFVLWFDGFGLSDAMLHTVSAIISFSIITFMHIVLGELAPKSLAIQRTEGTVLWTAGPLIFFYKLMFPFIWMLNGTANAFLRVIGIRPASDAELAHNEEELRMIVTQSHESGVIDETERTLFDNIFDFSNRVAREIMVPRTDMSCLYINRPFKDNLAKADSEKHTRFPLVLEDKDNIVGIIHIKDLYAVALSGRDDISLETIARKPVTVPESMPIKDVLKILQKNRSELAIVIDEYGGTAGVVTTEDILEELVGEIQDEFDEERPFIEEQSDHVSIDARMLIDEVNEYFHLNIESDEVDTIGGFIYAQFQTPIVGGKVTIDNYQFTITEMDSLRVTRLAVRRLKTVEEEDLQLA</sequence>
<evidence type="ECO:0000256" key="11">
    <source>
        <dbReference type="SAM" id="Phobius"/>
    </source>
</evidence>
<evidence type="ECO:0000259" key="12">
    <source>
        <dbReference type="PROSITE" id="PS51371"/>
    </source>
</evidence>
<feature type="domain" description="CBS" evidence="12">
    <location>
        <begin position="241"/>
        <end position="301"/>
    </location>
</feature>
<keyword evidence="7 9" id="KW-0129">CBS domain</keyword>
<accession>A0A1Y0ITV7</accession>
<keyword evidence="3" id="KW-1003">Cell membrane</keyword>
<dbReference type="InterPro" id="IPR016169">
    <property type="entry name" value="FAD-bd_PCMH_sub2"/>
</dbReference>
<dbReference type="EMBL" id="CP021434">
    <property type="protein sequence ID" value="ARU63409.1"/>
    <property type="molecule type" value="Genomic_DNA"/>
</dbReference>
<dbReference type="InterPro" id="IPR036318">
    <property type="entry name" value="FAD-bd_PCMH-like_sf"/>
</dbReference>
<evidence type="ECO:0000256" key="5">
    <source>
        <dbReference type="ARBA" id="ARBA00022737"/>
    </source>
</evidence>
<organism evidence="14 15">
    <name type="scientific">Tumebacillus avium</name>
    <dbReference type="NCBI Taxonomy" id="1903704"/>
    <lineage>
        <taxon>Bacteria</taxon>
        <taxon>Bacillati</taxon>
        <taxon>Bacillota</taxon>
        <taxon>Bacilli</taxon>
        <taxon>Bacillales</taxon>
        <taxon>Alicyclobacillaceae</taxon>
        <taxon>Tumebacillus</taxon>
    </lineage>
</organism>
<dbReference type="PROSITE" id="PS51846">
    <property type="entry name" value="CNNM"/>
    <property type="match status" value="1"/>
</dbReference>
<dbReference type="Proteomes" id="UP000195437">
    <property type="component" value="Chromosome"/>
</dbReference>
<dbReference type="InterPro" id="IPR005170">
    <property type="entry name" value="Transptr-assoc_dom"/>
</dbReference>
<keyword evidence="6 10" id="KW-1133">Transmembrane helix</keyword>
<dbReference type="Gene3D" id="3.30.465.10">
    <property type="match status" value="1"/>
</dbReference>
<dbReference type="GO" id="GO:0005886">
    <property type="term" value="C:plasma membrane"/>
    <property type="evidence" value="ECO:0007669"/>
    <property type="project" value="UniProtKB-SubCell"/>
</dbReference>
<dbReference type="SMART" id="SM01091">
    <property type="entry name" value="CorC_HlyC"/>
    <property type="match status" value="1"/>
</dbReference>
<feature type="transmembrane region" description="Helical" evidence="11">
    <location>
        <begin position="155"/>
        <end position="177"/>
    </location>
</feature>
<feature type="domain" description="CNNM transmembrane" evidence="13">
    <location>
        <begin position="19"/>
        <end position="222"/>
    </location>
</feature>
<dbReference type="InterPro" id="IPR046342">
    <property type="entry name" value="CBS_dom_sf"/>
</dbReference>
<dbReference type="GO" id="GO:0050660">
    <property type="term" value="F:flavin adenine dinucleotide binding"/>
    <property type="evidence" value="ECO:0007669"/>
    <property type="project" value="InterPro"/>
</dbReference>
<keyword evidence="5" id="KW-0677">Repeat</keyword>
<dbReference type="SUPFAM" id="SSF56176">
    <property type="entry name" value="FAD-binding/transporter-associated domain-like"/>
    <property type="match status" value="1"/>
</dbReference>
<dbReference type="Pfam" id="PF01595">
    <property type="entry name" value="CNNM"/>
    <property type="match status" value="1"/>
</dbReference>
<evidence type="ECO:0008006" key="16">
    <source>
        <dbReference type="Google" id="ProtNLM"/>
    </source>
</evidence>
<dbReference type="PANTHER" id="PTHR43099">
    <property type="entry name" value="UPF0053 PROTEIN YRKA"/>
    <property type="match status" value="1"/>
</dbReference>
<keyword evidence="15" id="KW-1185">Reference proteome</keyword>
<feature type="transmembrane region" description="Helical" evidence="11">
    <location>
        <begin position="118"/>
        <end position="143"/>
    </location>
</feature>
<evidence type="ECO:0000313" key="15">
    <source>
        <dbReference type="Proteomes" id="UP000195437"/>
    </source>
</evidence>
<reference evidence="15" key="1">
    <citation type="submission" date="2017-05" db="EMBL/GenBank/DDBJ databases">
        <authorList>
            <person name="Sung H."/>
        </authorList>
    </citation>
    <scope>NUCLEOTIDE SEQUENCE [LARGE SCALE GENOMIC DNA]</scope>
    <source>
        <strain evidence="15">AR23208</strain>
    </source>
</reference>
<dbReference type="InterPro" id="IPR000644">
    <property type="entry name" value="CBS_dom"/>
</dbReference>
<evidence type="ECO:0000256" key="7">
    <source>
        <dbReference type="ARBA" id="ARBA00023122"/>
    </source>
</evidence>
<evidence type="ECO:0000313" key="14">
    <source>
        <dbReference type="EMBL" id="ARU63409.1"/>
    </source>
</evidence>
<feature type="transmembrane region" description="Helical" evidence="11">
    <location>
        <begin position="78"/>
        <end position="98"/>
    </location>
</feature>
<proteinExistence type="inferred from homology"/>
<dbReference type="InterPro" id="IPR051676">
    <property type="entry name" value="UPF0053_domain"/>
</dbReference>
<feature type="transmembrane region" description="Helical" evidence="11">
    <location>
        <begin position="27"/>
        <end position="48"/>
    </location>
</feature>
<dbReference type="Gene3D" id="3.10.580.10">
    <property type="entry name" value="CBS-domain"/>
    <property type="match status" value="1"/>
</dbReference>
<dbReference type="AlphaFoldDB" id="A0A1Y0ITV7"/>
<dbReference type="Pfam" id="PF00571">
    <property type="entry name" value="CBS"/>
    <property type="match status" value="2"/>
</dbReference>
<evidence type="ECO:0000256" key="6">
    <source>
        <dbReference type="ARBA" id="ARBA00022989"/>
    </source>
</evidence>
<evidence type="ECO:0000256" key="1">
    <source>
        <dbReference type="ARBA" id="ARBA00004651"/>
    </source>
</evidence>
<dbReference type="PANTHER" id="PTHR43099:SF2">
    <property type="entry name" value="UPF0053 PROTEIN YRKA"/>
    <property type="match status" value="1"/>
</dbReference>
<dbReference type="SUPFAM" id="SSF54631">
    <property type="entry name" value="CBS-domain pair"/>
    <property type="match status" value="1"/>
</dbReference>
<dbReference type="InterPro" id="IPR044751">
    <property type="entry name" value="Ion_transp-like_CBS"/>
</dbReference>
<protein>
    <recommendedName>
        <fullName evidence="16">Hemolysin</fullName>
    </recommendedName>
</protein>
<evidence type="ECO:0000256" key="8">
    <source>
        <dbReference type="ARBA" id="ARBA00023136"/>
    </source>
</evidence>
<feature type="domain" description="CBS" evidence="12">
    <location>
        <begin position="306"/>
        <end position="363"/>
    </location>
</feature>
<dbReference type="InterPro" id="IPR002550">
    <property type="entry name" value="CNNM"/>
</dbReference>
<gene>
    <name evidence="14" type="ORF">CBW65_22255</name>
</gene>